<dbReference type="SUPFAM" id="SSF55729">
    <property type="entry name" value="Acyl-CoA N-acyltransferases (Nat)"/>
    <property type="match status" value="1"/>
</dbReference>
<dbReference type="PANTHER" id="PTHR42791">
    <property type="entry name" value="GNAT FAMILY ACETYLTRANSFERASE"/>
    <property type="match status" value="1"/>
</dbReference>
<feature type="domain" description="N-acetyltransferase" evidence="1">
    <location>
        <begin position="68"/>
        <end position="210"/>
    </location>
</feature>
<dbReference type="GO" id="GO:0016747">
    <property type="term" value="F:acyltransferase activity, transferring groups other than amino-acyl groups"/>
    <property type="evidence" value="ECO:0007669"/>
    <property type="project" value="InterPro"/>
</dbReference>
<dbReference type="InterPro" id="IPR016181">
    <property type="entry name" value="Acyl_CoA_acyltransferase"/>
</dbReference>
<dbReference type="Pfam" id="PF13508">
    <property type="entry name" value="Acetyltransf_7"/>
    <property type="match status" value="1"/>
</dbReference>
<keyword evidence="3" id="KW-1185">Reference proteome</keyword>
<dbReference type="PANTHER" id="PTHR42791:SF2">
    <property type="entry name" value="N-ACETYLTRANSFERASE DOMAIN-CONTAINING PROTEIN"/>
    <property type="match status" value="1"/>
</dbReference>
<dbReference type="InterPro" id="IPR000182">
    <property type="entry name" value="GNAT_dom"/>
</dbReference>
<dbReference type="Proteomes" id="UP001201262">
    <property type="component" value="Unassembled WGS sequence"/>
</dbReference>
<proteinExistence type="predicted"/>
<organism evidence="2 3">
    <name type="scientific">Talaromyces proteolyticus</name>
    <dbReference type="NCBI Taxonomy" id="1131652"/>
    <lineage>
        <taxon>Eukaryota</taxon>
        <taxon>Fungi</taxon>
        <taxon>Dikarya</taxon>
        <taxon>Ascomycota</taxon>
        <taxon>Pezizomycotina</taxon>
        <taxon>Eurotiomycetes</taxon>
        <taxon>Eurotiomycetidae</taxon>
        <taxon>Eurotiales</taxon>
        <taxon>Trichocomaceae</taxon>
        <taxon>Talaromyces</taxon>
        <taxon>Talaromyces sect. Bacilispori</taxon>
    </lineage>
</organism>
<dbReference type="InterPro" id="IPR052523">
    <property type="entry name" value="Trichothecene_AcTrans"/>
</dbReference>
<dbReference type="AlphaFoldDB" id="A0AAD4PVY6"/>
<dbReference type="EMBL" id="JAJTJA010000009">
    <property type="protein sequence ID" value="KAH8694012.1"/>
    <property type="molecule type" value="Genomic_DNA"/>
</dbReference>
<dbReference type="RefSeq" id="XP_046069682.1">
    <property type="nucleotide sequence ID" value="XM_046214309.1"/>
</dbReference>
<reference evidence="2" key="1">
    <citation type="submission" date="2021-12" db="EMBL/GenBank/DDBJ databases">
        <title>Convergent genome expansion in fungi linked to evolution of root-endophyte symbiosis.</title>
        <authorList>
            <consortium name="DOE Joint Genome Institute"/>
            <person name="Ke Y.-H."/>
            <person name="Bonito G."/>
            <person name="Liao H.-L."/>
            <person name="Looney B."/>
            <person name="Rojas-Flechas A."/>
            <person name="Nash J."/>
            <person name="Hameed K."/>
            <person name="Schadt C."/>
            <person name="Martin F."/>
            <person name="Crous P.W."/>
            <person name="Miettinen O."/>
            <person name="Magnuson J.K."/>
            <person name="Labbe J."/>
            <person name="Jacobson D."/>
            <person name="Doktycz M.J."/>
            <person name="Veneault-Fourrey C."/>
            <person name="Kuo A."/>
            <person name="Mondo S."/>
            <person name="Calhoun S."/>
            <person name="Riley R."/>
            <person name="Ohm R."/>
            <person name="LaButti K."/>
            <person name="Andreopoulos B."/>
            <person name="Pangilinan J."/>
            <person name="Nolan M."/>
            <person name="Tritt A."/>
            <person name="Clum A."/>
            <person name="Lipzen A."/>
            <person name="Daum C."/>
            <person name="Barry K."/>
            <person name="Grigoriev I.V."/>
            <person name="Vilgalys R."/>
        </authorList>
    </citation>
    <scope>NUCLEOTIDE SEQUENCE</scope>
    <source>
        <strain evidence="2">PMI_201</strain>
    </source>
</reference>
<dbReference type="GeneID" id="70244596"/>
<protein>
    <recommendedName>
        <fullName evidence="1">N-acetyltransferase domain-containing protein</fullName>
    </recommendedName>
</protein>
<evidence type="ECO:0000313" key="2">
    <source>
        <dbReference type="EMBL" id="KAH8694012.1"/>
    </source>
</evidence>
<evidence type="ECO:0000259" key="1">
    <source>
        <dbReference type="PROSITE" id="PS51186"/>
    </source>
</evidence>
<dbReference type="PROSITE" id="PS51186">
    <property type="entry name" value="GNAT"/>
    <property type="match status" value="1"/>
</dbReference>
<gene>
    <name evidence="2" type="ORF">BGW36DRAFT_361834</name>
</gene>
<accession>A0AAD4PVY6</accession>
<comment type="caution">
    <text evidence="2">The sequence shown here is derived from an EMBL/GenBank/DDBJ whole genome shotgun (WGS) entry which is preliminary data.</text>
</comment>
<dbReference type="CDD" id="cd04301">
    <property type="entry name" value="NAT_SF"/>
    <property type="match status" value="1"/>
</dbReference>
<dbReference type="Gene3D" id="3.40.630.30">
    <property type="match status" value="1"/>
</dbReference>
<evidence type="ECO:0000313" key="3">
    <source>
        <dbReference type="Proteomes" id="UP001201262"/>
    </source>
</evidence>
<name>A0AAD4PVY6_9EURO</name>
<sequence>MAAFWEDPTWIILWPKDITLDFLIEQSAKRQARNLLQSRQDRRHQKAVDPVTNAVVGYARWILPSGHVTTEEGGPEWVEAQVPDVSEEEKKHFEELAQSAWWNPGSDMGEIDEKNEEVMERILAEKPYITLDYLAVHPENKRKGIATALVESGIHCAEKIGLPIFILAFKAGRSIYERLGFKEVYRVIQDDSKYGGQGEYGAYFMVYDVSRTETR</sequence>